<dbReference type="NCBIfam" id="TIGR00797">
    <property type="entry name" value="matE"/>
    <property type="match status" value="1"/>
</dbReference>
<dbReference type="EMBL" id="VLLI01000001">
    <property type="protein sequence ID" value="TWJ04857.1"/>
    <property type="molecule type" value="Genomic_DNA"/>
</dbReference>
<dbReference type="GO" id="GO:0006811">
    <property type="term" value="P:monoatomic ion transport"/>
    <property type="evidence" value="ECO:0007669"/>
    <property type="project" value="UniProtKB-KW"/>
</dbReference>
<evidence type="ECO:0000256" key="9">
    <source>
        <dbReference type="ARBA" id="ARBA00031636"/>
    </source>
</evidence>
<evidence type="ECO:0000313" key="11">
    <source>
        <dbReference type="EMBL" id="TWJ04857.1"/>
    </source>
</evidence>
<gene>
    <name evidence="11" type="ORF">JN11_00580</name>
</gene>
<feature type="transmembrane region" description="Helical" evidence="10">
    <location>
        <begin position="246"/>
        <end position="268"/>
    </location>
</feature>
<evidence type="ECO:0000256" key="10">
    <source>
        <dbReference type="SAM" id="Phobius"/>
    </source>
</evidence>
<feature type="transmembrane region" description="Helical" evidence="10">
    <location>
        <begin position="366"/>
        <end position="386"/>
    </location>
</feature>
<comment type="subcellular location">
    <subcellularLocation>
        <location evidence="1">Cell membrane</location>
        <topology evidence="1">Multi-pass membrane protein</topology>
    </subcellularLocation>
</comment>
<reference evidence="11 12" key="1">
    <citation type="submission" date="2019-07" db="EMBL/GenBank/DDBJ databases">
        <title>Genomic Encyclopedia of Archaeal and Bacterial Type Strains, Phase II (KMG-II): from individual species to whole genera.</title>
        <authorList>
            <person name="Goeker M."/>
        </authorList>
    </citation>
    <scope>NUCLEOTIDE SEQUENCE [LARGE SCALE GENOMIC DNA]</scope>
    <source>
        <strain evidence="11 12">ATCC BAA-1854</strain>
    </source>
</reference>
<evidence type="ECO:0000256" key="4">
    <source>
        <dbReference type="ARBA" id="ARBA00022475"/>
    </source>
</evidence>
<feature type="transmembrane region" description="Helical" evidence="10">
    <location>
        <begin position="67"/>
        <end position="84"/>
    </location>
</feature>
<dbReference type="Proteomes" id="UP000317010">
    <property type="component" value="Unassembled WGS sequence"/>
</dbReference>
<feature type="transmembrane region" description="Helical" evidence="10">
    <location>
        <begin position="21"/>
        <end position="47"/>
    </location>
</feature>
<organism evidence="11 12">
    <name type="scientific">Mucilaginibacter frigoritolerans</name>
    <dbReference type="NCBI Taxonomy" id="652788"/>
    <lineage>
        <taxon>Bacteria</taxon>
        <taxon>Pseudomonadati</taxon>
        <taxon>Bacteroidota</taxon>
        <taxon>Sphingobacteriia</taxon>
        <taxon>Sphingobacteriales</taxon>
        <taxon>Sphingobacteriaceae</taxon>
        <taxon>Mucilaginibacter</taxon>
    </lineage>
</organism>
<evidence type="ECO:0000256" key="8">
    <source>
        <dbReference type="ARBA" id="ARBA00023136"/>
    </source>
</evidence>
<dbReference type="GO" id="GO:0015297">
    <property type="term" value="F:antiporter activity"/>
    <property type="evidence" value="ECO:0007669"/>
    <property type="project" value="UniProtKB-KW"/>
</dbReference>
<comment type="caution">
    <text evidence="11">The sequence shown here is derived from an EMBL/GenBank/DDBJ whole genome shotgun (WGS) entry which is preliminary data.</text>
</comment>
<keyword evidence="4" id="KW-1003">Cell membrane</keyword>
<name>A0A562UHG8_9SPHI</name>
<feature type="transmembrane region" description="Helical" evidence="10">
    <location>
        <begin position="280"/>
        <end position="303"/>
    </location>
</feature>
<dbReference type="PANTHER" id="PTHR43298">
    <property type="entry name" value="MULTIDRUG RESISTANCE PROTEIN NORM-RELATED"/>
    <property type="match status" value="1"/>
</dbReference>
<keyword evidence="12" id="KW-1185">Reference proteome</keyword>
<keyword evidence="3" id="KW-0050">Antiport</keyword>
<feature type="transmembrane region" description="Helical" evidence="10">
    <location>
        <begin position="96"/>
        <end position="121"/>
    </location>
</feature>
<evidence type="ECO:0000256" key="7">
    <source>
        <dbReference type="ARBA" id="ARBA00023065"/>
    </source>
</evidence>
<dbReference type="InterPro" id="IPR002528">
    <property type="entry name" value="MATE_fam"/>
</dbReference>
<evidence type="ECO:0000256" key="2">
    <source>
        <dbReference type="ARBA" id="ARBA00022448"/>
    </source>
</evidence>
<sequence>MFRQAIAGSEQDYTVGSIRRAVFLLAIPMIMEMMMESVFAVVDIFFVGKLGNAAVATVGLTESVLSIVYSIAVGLSMAATALVARRVGEKNLLEAAHAGMQAILFSVLLSVIISITGVYYAGSILRAMGANEQMIAENIRYTQIMYGGNVVIMLLFLINGIFRGAGDASIAMRSLWIGNISNIILCPVLIYGFGPIPALGLKGAAIATTTGRGIGVLYQLYRLFIRRGLLHFYIHQLRPHKELLMQIVKIGSTGTIQFLVSSASWIFLARLMAGFHEAAMAGYQIAIRLLIFFLLPAWGLSNAAATLTGQNLGAGKPDRAEKSVWITTGYIIIFMLSVSLFFYLFGSVIVNFMNSDIQARRYALQTLRIVSLGYVFFGISMSMLNAFNGAGDTRTPTYVNLVAFWLFQIPLAWFLSQYYIKEPKGIFIAILISQIVSAALSYYLFKRGTWKQIKI</sequence>
<dbReference type="InterPro" id="IPR048279">
    <property type="entry name" value="MdtK-like"/>
</dbReference>
<dbReference type="GO" id="GO:0042910">
    <property type="term" value="F:xenobiotic transmembrane transporter activity"/>
    <property type="evidence" value="ECO:0007669"/>
    <property type="project" value="InterPro"/>
</dbReference>
<dbReference type="CDD" id="cd13139">
    <property type="entry name" value="MATE_like_14"/>
    <property type="match status" value="1"/>
</dbReference>
<feature type="transmembrane region" description="Helical" evidence="10">
    <location>
        <begin position="398"/>
        <end position="420"/>
    </location>
</feature>
<keyword evidence="5 10" id="KW-0812">Transmembrane</keyword>
<dbReference type="GO" id="GO:0005886">
    <property type="term" value="C:plasma membrane"/>
    <property type="evidence" value="ECO:0007669"/>
    <property type="project" value="UniProtKB-SubCell"/>
</dbReference>
<dbReference type="PANTHER" id="PTHR43298:SF2">
    <property type="entry name" value="FMN_FAD EXPORTER YEEO-RELATED"/>
    <property type="match status" value="1"/>
</dbReference>
<keyword evidence="2" id="KW-0813">Transport</keyword>
<keyword evidence="6 10" id="KW-1133">Transmembrane helix</keyword>
<feature type="transmembrane region" description="Helical" evidence="10">
    <location>
        <begin position="426"/>
        <end position="445"/>
    </location>
</feature>
<feature type="transmembrane region" description="Helical" evidence="10">
    <location>
        <begin position="141"/>
        <end position="162"/>
    </location>
</feature>
<feature type="transmembrane region" description="Helical" evidence="10">
    <location>
        <begin position="205"/>
        <end position="225"/>
    </location>
</feature>
<protein>
    <recommendedName>
        <fullName evidence="9">Multidrug-efflux transporter</fullName>
    </recommendedName>
</protein>
<dbReference type="AlphaFoldDB" id="A0A562UHG8"/>
<evidence type="ECO:0000256" key="1">
    <source>
        <dbReference type="ARBA" id="ARBA00004651"/>
    </source>
</evidence>
<dbReference type="Pfam" id="PF01554">
    <property type="entry name" value="MatE"/>
    <property type="match status" value="2"/>
</dbReference>
<accession>A0A562UHG8</accession>
<evidence type="ECO:0000256" key="6">
    <source>
        <dbReference type="ARBA" id="ARBA00022989"/>
    </source>
</evidence>
<dbReference type="InterPro" id="IPR050222">
    <property type="entry name" value="MATE_MdtK"/>
</dbReference>
<evidence type="ECO:0000256" key="3">
    <source>
        <dbReference type="ARBA" id="ARBA00022449"/>
    </source>
</evidence>
<keyword evidence="8 10" id="KW-0472">Membrane</keyword>
<evidence type="ECO:0000256" key="5">
    <source>
        <dbReference type="ARBA" id="ARBA00022692"/>
    </source>
</evidence>
<keyword evidence="7" id="KW-0406">Ion transport</keyword>
<proteinExistence type="predicted"/>
<feature type="transmembrane region" description="Helical" evidence="10">
    <location>
        <begin position="174"/>
        <end position="193"/>
    </location>
</feature>
<evidence type="ECO:0000313" key="12">
    <source>
        <dbReference type="Proteomes" id="UP000317010"/>
    </source>
</evidence>
<dbReference type="PIRSF" id="PIRSF006603">
    <property type="entry name" value="DinF"/>
    <property type="match status" value="1"/>
</dbReference>
<feature type="transmembrane region" description="Helical" evidence="10">
    <location>
        <begin position="324"/>
        <end position="346"/>
    </location>
</feature>